<dbReference type="EMBL" id="CP051428">
    <property type="protein sequence ID" value="QJC52063.1"/>
    <property type="molecule type" value="Genomic_DNA"/>
</dbReference>
<feature type="region of interest" description="Disordered" evidence="1">
    <location>
        <begin position="335"/>
        <end position="363"/>
    </location>
</feature>
<dbReference type="AlphaFoldDB" id="A0A6H2GXA6"/>
<keyword evidence="4" id="KW-1185">Reference proteome</keyword>
<dbReference type="InterPro" id="IPR025117">
    <property type="entry name" value="DUF4037"/>
</dbReference>
<feature type="domain" description="DUF4037" evidence="2">
    <location>
        <begin position="124"/>
        <end position="222"/>
    </location>
</feature>
<evidence type="ECO:0000313" key="4">
    <source>
        <dbReference type="Proteomes" id="UP000502136"/>
    </source>
</evidence>
<evidence type="ECO:0000313" key="3">
    <source>
        <dbReference type="EMBL" id="QJC52063.1"/>
    </source>
</evidence>
<proteinExistence type="predicted"/>
<feature type="compositionally biased region" description="Basic and acidic residues" evidence="1">
    <location>
        <begin position="336"/>
        <end position="346"/>
    </location>
</feature>
<name>A0A6H2GXA6_9BACL</name>
<dbReference type="Proteomes" id="UP000502136">
    <property type="component" value="Chromosome"/>
</dbReference>
<dbReference type="Pfam" id="PF13228">
    <property type="entry name" value="DUF4037"/>
    <property type="match status" value="1"/>
</dbReference>
<protein>
    <submittedName>
        <fullName evidence="3">DUF4037 domain-containing protein</fullName>
    </submittedName>
</protein>
<reference evidence="3 4" key="1">
    <citation type="submission" date="2020-04" db="EMBL/GenBank/DDBJ databases">
        <title>Novel Paenibacillus strain UniB2 isolated from commercial digestive syrup.</title>
        <authorList>
            <person name="Thorat V."/>
            <person name="Kirdat K."/>
            <person name="Tiwarekar B."/>
            <person name="Yadav A."/>
        </authorList>
    </citation>
    <scope>NUCLEOTIDE SEQUENCE [LARGE SCALE GENOMIC DNA]</scope>
    <source>
        <strain evidence="3 4">UniB2</strain>
    </source>
</reference>
<organism evidence="3 4">
    <name type="scientific">Paenibacillus albicereus</name>
    <dbReference type="NCBI Taxonomy" id="2726185"/>
    <lineage>
        <taxon>Bacteria</taxon>
        <taxon>Bacillati</taxon>
        <taxon>Bacillota</taxon>
        <taxon>Bacilli</taxon>
        <taxon>Bacillales</taxon>
        <taxon>Paenibacillaceae</taxon>
        <taxon>Paenibacillus</taxon>
    </lineage>
</organism>
<accession>A0A6H2GXA6</accession>
<evidence type="ECO:0000259" key="2">
    <source>
        <dbReference type="Pfam" id="PF13228"/>
    </source>
</evidence>
<evidence type="ECO:0000256" key="1">
    <source>
        <dbReference type="SAM" id="MobiDB-lite"/>
    </source>
</evidence>
<dbReference type="KEGG" id="palr:HGI30_11210"/>
<gene>
    <name evidence="3" type="ORF">HGI30_11210</name>
</gene>
<sequence length="363" mass="40913">MAESPFRKGIELCRRYHRDIIEPFMASRYPHLAYSSALLGPGSEVLGYDTEMSADHDWGPRVGLFVSESDRERIQPLRQALDRLAPQTFEGYAVEAGKTVATTVTAFLDDLLAVDSARLDPLDWLTIPSQSLLEITKGAVYRDDSGQLAAMRRRFRYYPHDIWLYMLAAGWQRIGQEEHLMLRSGYAGDELGSAVIASRLVRDVMNLCFLMEREYAPYPKWFGTAFGRLKSAAPLLPLLWSAQTATAWKEREQAFNDAYRILSGMHNQLGLTAPVPEAASAFYDRPFRVMDGSSVASLLIERIEDAGIQALARTRLIGSIDQISDNTDFRMMATRTQKDGRRDRSGLQHLYRGESSSEADEVN</sequence>
<dbReference type="RefSeq" id="WP_168907639.1">
    <property type="nucleotide sequence ID" value="NZ_CP051428.1"/>
</dbReference>